<evidence type="ECO:0000256" key="4">
    <source>
        <dbReference type="ARBA" id="ARBA00022525"/>
    </source>
</evidence>
<dbReference type="eggNOG" id="arCOG02486">
    <property type="taxonomic scope" value="Archaea"/>
</dbReference>
<evidence type="ECO:0000256" key="1">
    <source>
        <dbReference type="ARBA" id="ARBA00004196"/>
    </source>
</evidence>
<gene>
    <name evidence="9" type="ordered locus">mru_2090</name>
</gene>
<dbReference type="eggNOG" id="arCOG02547">
    <property type="taxonomic scope" value="Archaea"/>
</dbReference>
<dbReference type="PANTHER" id="PTHR11319:SF35">
    <property type="entry name" value="OUTER MEMBRANE PROTEIN PMPC-RELATED"/>
    <property type="match status" value="1"/>
</dbReference>
<dbReference type="EMBL" id="CP001719">
    <property type="protein sequence ID" value="ADC47940.1"/>
    <property type="molecule type" value="Genomic_DNA"/>
</dbReference>
<reference evidence="9 10" key="1">
    <citation type="journal article" date="2010" name="PLoS ONE">
        <title>The genome sequence of the rumen methanogen Methanobrevibacter ruminantium reveals new possibilities for controlling ruminant methane emissions.</title>
        <authorList>
            <person name="Leahy S.C."/>
            <person name="Kelly W.J."/>
            <person name="Altermann E."/>
            <person name="Ronimus R.S."/>
            <person name="Yeoman C.J."/>
            <person name="Pacheco D.M."/>
            <person name="Li D."/>
            <person name="Kong Z."/>
            <person name="McTavish S."/>
            <person name="Sang C."/>
            <person name="Lambie S.C."/>
            <person name="Janssen P.H."/>
            <person name="Dey D."/>
            <person name="Attwood G.T."/>
        </authorList>
    </citation>
    <scope>NUCLEOTIDE SEQUENCE [LARGE SCALE GENOMIC DNA]</scope>
    <source>
        <strain evidence="10">ATCC 35063 / DSM 1093 / JCM 13430 / OCM 146 / M1</strain>
    </source>
</reference>
<dbReference type="PANTHER" id="PTHR11319">
    <property type="entry name" value="G PROTEIN-COUPLED RECEPTOR-RELATED"/>
    <property type="match status" value="1"/>
</dbReference>
<dbReference type="SUPFAM" id="SSF51126">
    <property type="entry name" value="Pectin lyase-like"/>
    <property type="match status" value="12"/>
</dbReference>
<dbReference type="InterPro" id="IPR012334">
    <property type="entry name" value="Pectin_lyas_fold"/>
</dbReference>
<evidence type="ECO:0000313" key="9">
    <source>
        <dbReference type="EMBL" id="ADC47940.1"/>
    </source>
</evidence>
<dbReference type="Gene3D" id="2.160.20.10">
    <property type="entry name" value="Single-stranded right-handed beta-helix, Pectin lyase-like"/>
    <property type="match status" value="2"/>
</dbReference>
<keyword evidence="4" id="KW-0964">Secreted</keyword>
<protein>
    <submittedName>
        <fullName evidence="9">Adhesin-like protein</fullName>
    </submittedName>
</protein>
<dbReference type="InterPro" id="IPR011050">
    <property type="entry name" value="Pectin_lyase_fold/virulence"/>
</dbReference>
<dbReference type="Gene3D" id="2.160.20.20">
    <property type="match status" value="1"/>
</dbReference>
<evidence type="ECO:0000256" key="7">
    <source>
        <dbReference type="ARBA" id="ARBA00023237"/>
    </source>
</evidence>
<dbReference type="KEGG" id="mru:mru_2090"/>
<comment type="subcellular location">
    <subcellularLocation>
        <location evidence="1">Cell envelope</location>
    </subcellularLocation>
    <subcellularLocation>
        <location evidence="2">Cell outer membrane</location>
    </subcellularLocation>
    <subcellularLocation>
        <location evidence="3">Secreted</location>
    </subcellularLocation>
</comment>
<evidence type="ECO:0000256" key="2">
    <source>
        <dbReference type="ARBA" id="ARBA00004442"/>
    </source>
</evidence>
<dbReference type="Pfam" id="PF02415">
    <property type="entry name" value="Chlam_PMP"/>
    <property type="match status" value="3"/>
</dbReference>
<dbReference type="SMART" id="SM00710">
    <property type="entry name" value="PbH1"/>
    <property type="match status" value="50"/>
</dbReference>
<accession>D3E0W6</accession>
<dbReference type="PATRIC" id="fig|634498.28.peg.2092"/>
<name>D3E0W6_METRM</name>
<feature type="domain" description="Right handed beta helix" evidence="8">
    <location>
        <begin position="911"/>
        <end position="1072"/>
    </location>
</feature>
<dbReference type="STRING" id="634498.mru_2090"/>
<dbReference type="InterPro" id="IPR013783">
    <property type="entry name" value="Ig-like_fold"/>
</dbReference>
<keyword evidence="5" id="KW-0732">Signal</keyword>
<organism evidence="9 10">
    <name type="scientific">Methanobrevibacter ruminantium (strain ATCC 35063 / DSM 1093 / JCM 13430 / OCM 146 / M1)</name>
    <name type="common">Methanobacterium ruminantium</name>
    <dbReference type="NCBI Taxonomy" id="634498"/>
    <lineage>
        <taxon>Archaea</taxon>
        <taxon>Methanobacteriati</taxon>
        <taxon>Methanobacteriota</taxon>
        <taxon>Methanomada group</taxon>
        <taxon>Methanobacteria</taxon>
        <taxon>Methanobacteriales</taxon>
        <taxon>Methanobacteriaceae</taxon>
        <taxon>Methanobrevibacter</taxon>
    </lineage>
</organism>
<feature type="domain" description="Right handed beta helix" evidence="8">
    <location>
        <begin position="1829"/>
        <end position="2016"/>
    </location>
</feature>
<dbReference type="GeneID" id="8771769"/>
<dbReference type="Proteomes" id="UP000008680">
    <property type="component" value="Chromosome"/>
</dbReference>
<dbReference type="eggNOG" id="arCOG02555">
    <property type="taxonomic scope" value="Archaea"/>
</dbReference>
<dbReference type="eggNOG" id="arCOG02487">
    <property type="taxonomic scope" value="Archaea"/>
</dbReference>
<evidence type="ECO:0000256" key="3">
    <source>
        <dbReference type="ARBA" id="ARBA00004613"/>
    </source>
</evidence>
<evidence type="ECO:0000259" key="8">
    <source>
        <dbReference type="Pfam" id="PF13229"/>
    </source>
</evidence>
<evidence type="ECO:0000313" key="10">
    <source>
        <dbReference type="Proteomes" id="UP000008680"/>
    </source>
</evidence>
<dbReference type="Pfam" id="PF13229">
    <property type="entry name" value="Beta_helix"/>
    <property type="match status" value="3"/>
</dbReference>
<dbReference type="HOGENOM" id="CLU_223319_0_0_2"/>
<dbReference type="OrthoDB" id="78104at2157"/>
<dbReference type="InterPro" id="IPR003368">
    <property type="entry name" value="POMP_repeat"/>
</dbReference>
<dbReference type="NCBIfam" id="TIGR01376">
    <property type="entry name" value="POMP_repeat"/>
    <property type="match status" value="3"/>
</dbReference>
<feature type="domain" description="Right handed beta helix" evidence="8">
    <location>
        <begin position="2347"/>
        <end position="2513"/>
    </location>
</feature>
<dbReference type="SUPFAM" id="SSF49373">
    <property type="entry name" value="Invasin/intimin cell-adhesion fragments"/>
    <property type="match status" value="2"/>
</dbReference>
<dbReference type="InterPro" id="IPR012332">
    <property type="entry name" value="Autotransporter_pectin_lyase_C"/>
</dbReference>
<dbReference type="Gene3D" id="2.60.40.10">
    <property type="entry name" value="Immunoglobulins"/>
    <property type="match status" value="4"/>
</dbReference>
<sequence>MKFEKISMLISIVLISLIALGAVSAADDVAADDAVAPATVDEVQTIDNTITNDDISYESTDIIVNDTGDSADSKAKTTSLSANAVNEGETLSFTQLAADVSSSPSMLSGAYYKYDPSTDTAFENGITLTNGLTIIGGGATIDGDNQARIFNIPEGVSVTIMGVTLINGAADEGAAIYNSGKLTLMNAKVNDNTAVKSGGGIYNNGGEVLVTSSEFDGNDLTDRTVNGYGGAAIYSNGGSVTITDTNVTNNLKNIVHRGGTGTYTGDLSSAAVTSNNADLTVTNSRFIANSGSYGGAIYSGESTSANLLVSGSTFEDNFAFNGGAIDIVGTSYTISDSTFKNNNVKGTGSTNSNYASGGAICVQDANNPGLISGCDFEANSGVVGGAVNCENTMVLDCTFTDNTANSANSETFNGKTNNRGGFAGAIYNEGTITISDCEFDDNAGRGEGIRVKNAEISDSSFTNTRIDTCQNSNVLLTNNTYNNPDRDVQAASGTQVTVDVADGDIPNANTAPYIVGDLTFTDLQALIDSGSSGIRLTGNVIKTAEEETTFADGLNVDKTVTIYGAEGKVIQANSGKIFNVAEGKTLTLRNATLQGSGETAITNYGTVYLYLADNNQFTDCGDVLIDNHGRTTETGLTTFTQLNNLIGLVNGGTVYIGESKITKAEDEKEAYKNGIVIDKDLSILGSYNTYYKYVKTSINANNDGRIFTVAEGKSLSLKYINVTNGAADEGAGVYVSEDATLIADTANFIKNTAVTKGGAIYSEGTVDLTNVNIKNNTISKTDGVMADDNGGAALYNNGGTATLDKVNVTDNQKTYVIGDIMDGVVVSKGATTITNSYFANNSGRWGGAITQTGTDQTLTVEDTIFEENTAIFGAAIFDNSPLVVKDCKFYNNSAIGPGSPGTSNSQGAAILVMDDTASADISGSEFINNTADCGGAVSLAGVGSDSSIDDCTFIDNTAYADGGAVYFWTESASVTVTDSEFISNTAPYGGAIENEGLGDLIVDGCEFTENTASLRGGAIISSGDTSVSNSKFTDNEASGNTNAIYLYNSGSSLSLSNNVITGSDDAQIYVKEGIDVVTPLKVKILNNETVNINMVPYDITATVTDDKGNNIVDLAFRFTVGDDVVDGISIDAATGVYTATFTPTQAGEFVVSTNLANADEVQTGTLNVFRTLTDLKAIIDANTNGTIDLDGNYAYNAEFDSALTDGIVINKDIVINGNGFTICGENSTRLFHVTSGFLTLKNATVCHGAAEKGAGVYVDHGSKLSTDYVTFTENTAVKRGGAIYSEGMVYIGNSVLDSNNITFRSANDDNGGAAVYNLNGQLTIEKSNITNNLKDIVIRNGNAGDLLVGVVVTTGDTLIKDSYFANNTGSWGGAISSLGYMNTDDYTLTVKGTTFEGNNATFGGAIFVESSNLVVDDCIFNENTGVGKGSDGTSNTQGGAIVVHPTGSKATITNSKFNKNSANTGGAVSLAGVGQDSLIEGCTFTDNTANDGGAVYLWTGGNAIVTVKDSSFSDNTANFGSAISSDGTLSLSHNEIANDYTITPIGSYDGTIVSAIYVTTLNGETIITGNPTQNLTATITDDNGNPIVEKGLVLEVYGEEVETSYDKTTGIHSAIHTFTKPNSYRITAKGFDQDHTTPGYIVYTGGTFNELQDLINAAEEGATITLDHSIVYDEEFDGVPFLDGITVNKTVTIVGAEGVEICANNLARVFKVTDGATLTLKDATVCHGTAQKGAGVYVDAGASLIADNVTFTKNTAVKRGGAIYSEGMVYIGNSVLDSNNITFRSANDDNGGAAVYNLNGQLTIEKSNITNNLKDIVIRNGNAGDLLVGVVVTSGETLITDSYFANNTGSWGGAISSLGYMNNEDYTLTVIGTTFEGNNATFGGAIFVESSNLVVDDCTFNENAGVGKGSPGSASTQGGAIVVFPSGTKATITDSRFNKNSANTGGAVSLAGVDQDSLIEGCTFTENTGNDGGAVYLWTQGDATVTVKDSTFTGNTAGWGNAISTDGALKLEGNTISSTSADVGNWAGTIDSKVYAQILANDTYNWHMGGFVINATLTDDMGNLINDHNFNYVITKEGATDSISVPATFYTSLGYYQGTFTPADIGTYLISLDYAVEEVNTSVVVVSRSLIDLANIIAADEDGIIDLDDSYTYIEEFDSSIVDGIVIGKDVTINGNGHTICGDDKARLFHVTDKALTLNNVTLCHGNALNGGAVYVESAATLNANNAEFNENTATYRGGAIWSTGTVNVKDSSFDNNNITYRARNVDNGGAAIFNNGTLNVDHSNFTNDLVGYVVRTGDTNSPQLIDGIILSSGVAVINNSHFENNSGTYGGAITAVPIASLGSTATSLTVENCEFINNLAYCGAGISINADGNGKTTYSIKNSTFIGNNATGVGSTGSTSAGGAISIARDSEGTITDSKFYNNTATTGGAIDVSATRSSSKVTIDNCDFENNTATAGDGGAVRISKNNLEVAVKNSNFTNNDATGDGAAIYNNGVLTLEGNKVTSGETEIYVGPNGSVVNSIVKAIFLGDAEDNTILAFLGDEVHPYATLTDDNGNAIYDVDFNITVDGVEYETSYDDSTQQYTATYTILHAGDNIVSTNYDAQKTDGKYDVPKANATIVVTTESISVGDKATVNINLTGTDGVGLNGTVKITINKAFTDTVVTENGINVTEVEGLEIGEYFVYVYFEGNSDYNPEYNYTLFRVTGNVSYFNVTIEDVTYDDAATIKVTVQDGPIDDPDNGVTGIVLVTIQGKDVNFENTYSVSVIAGEGSYTVEGLAPGNYSYAAKLLADELYNEAYLEPQNFTVFENPYSELEVTDDGPIASGETVNITATLTDFQGNPIEGATLEVYDTGVWIANITTNAEGIAETSIDNLGYGLHDITVIFNDTVHDVQTETVTVSVTPKKGTFTDLQYLIDTADGRLVLPYDFAFDAAYDEQFFLTGVLVDDNIIISGAGHIIDGMKKARILYINAPNVKIFNVSFVNGKSDVGAAIYTEADYLLVDSCYFANNDPEAGAAIYAESGVTDVEETIFFNNTAVNGGAIYVESGATLNVADSEFNQNTATYRGGAIWSNGTVNVKDSSFDKNDITYRVKNDDNGGAAIFNNGTLNVVNSRFTNNLLNYVIRTGDDNHPELVDGVILSSGKAKISNSHFENNSGTYGSAITALPIGTELSDLTVENCEFITNLAYCGAAIYVGSGTTLFYINDCVFIGNNATGVGSNGYVATGGAIKIAKKATGIIADSQFYNNSAANGGAIDISATSGNTASVLIDSCVFGYNVADQGGAIYIDNRTTVNLYDSTLYYNEGEALNYHIFLNGDATLGFEGNNFYTTIPTIVAEDTYAYGETITINGTFDWGVNNKPINMIYTINGAPGTAEVVDGNYTILIDNQPDVGDYTIVITAFTDENGNVYHVETAQKTISVTKATPILSVEGDEYLMPPSDDATVTISLTDKDGNGIKGTVIVTVAGETYLVETDEDGDGELTINDLPATTWAIDAKFIGNDNYNEVVNDTEEITFIADVAYFDIIIEDGVYGDKLTVIVENATDIDGNSLTGMVTGMISTGDDDISFIVYVNNGQGTNTTTTAGGVGKFTGDAYFYDSMMEFMSGPEECSAYVSPANATLYLVPWDADDLSSDIAYGDTIEFGAAVFGVNLEELNGTVYYIITELNKKGEIAIVNGSGAVNLTDILDVGTYTVISYFVDDKGNYDPESSVNYTNFKVAKATPTLNVENAQQVYADTNTITFNVTGIDDKGVKGTVIAIKPISEDVSGAIYDPETGLGELTFNGLVVGDNPIVVKFLSDDDNYANAEKTINITITQATLAIDSTITTQEIVYGKDVEADVTVTGIVQEDTVIANVSLYDNATGELLDSFNIALGLEDSISFEDLEVGDYYYTIEFTSELYAGDNFTSEVFTVNTAEILDLDSSNVDNVSYGEGIDITVYVDGMIEGDLIEVNFTVVDATTGDDVFNGTYNISNGDVITVPPLDVGKYSYSVSFYGDDKYNTGGADSIAAVGSFEVLDMSDVDVLVTADESITYGEKVTVEIDPIVSEGGLPVTGTATIYVYDDPASVDPVYVLADVELDKDGATAVLDTILPTGEYWIVVDFESDDGYYDGRGVTSTIVDLALAKLSIDPITVTYGETIPITVTALGNGGELLNGTVEFKIYGPGFEGTVTVKNGTGVTNITERFDVGTYTIIAAFGDDGANYEGFNITSLEITPATPIVRVTGSEVEYGEPSTVTVSVSDIDGMPLSGKVIVTVDWVVDGLTQVIDLDDSNEASFDLSPYVHQGTYDVTVTYIANGNYGEAVNDTETVNVTASTTATVNVEVPEDVSYGDELTIKVTAEDGAGEQIPLEAVNVTVNGETKEYPVDENGTVNLGVLPAGDNEITVALDDGTHKPTKTEATAKVAPAEAVVFVDTDNDNPSYGDVVVVTVNATNKDKPIDADACLVVDGYLIGYYDLEDGQVEISIKDLAPGKHEIEVSVANGNYSEGSYGRAIVNVDKATPVISAEGETVEWGEVATVKVNATGANGEKLNIPLVVRVIWEVSGVDELIEIENGTGEAAFQISNYVAPGTYNVTVIFLGNDEYYPVNNTEAKIILTEPKTVEMEVSITPDEYGKATNVTVTLKDVASKPLEGSTVTVTVDGKEYANATIGEDGTVTVPVEGLEAGNHTIAVDFDDGEHSPVHEEENIAIEPSTDATVEATVNVGENETTVDVIVKDSTGEGINGTVIVYVDGEPVANTTVGNDTSSVSIGQLAPGDHTVDVEFVNPNYAPTSYSTHVTESTSLTNMTVKVDKKNILYGESDITATIEFTSEGKALDGVVEVLLNGEAQNVTVTGGKATVKFSDLAADHYTVVSNFAGNATYAPSSDSANFVVERKATKFNYNDMNTTAVNPNVDGRIGEYFYFQLVDQDGKALANKSVSIGFNGKVYNRTTNETGWAKLQINLRIVFGYTFAISFLGDDNYTGAFNVALINVSAQTPKLSTSSKVYKASAKTKTLTAKLLTSSGNVDKGKKLTFTVNGKSYSATTNDKGVASVKVSISQKGTYSFTVKNAKDNTYASVSKTAKLVIK</sequence>
<proteinExistence type="predicted"/>
<keyword evidence="6" id="KW-0472">Membrane</keyword>
<evidence type="ECO:0000256" key="6">
    <source>
        <dbReference type="ARBA" id="ARBA00023136"/>
    </source>
</evidence>
<dbReference type="InterPro" id="IPR006626">
    <property type="entry name" value="PbH1"/>
</dbReference>
<evidence type="ECO:0000256" key="5">
    <source>
        <dbReference type="ARBA" id="ARBA00022729"/>
    </source>
</evidence>
<dbReference type="InterPro" id="IPR008964">
    <property type="entry name" value="Invasin/intimin_cell_adhesion"/>
</dbReference>
<dbReference type="RefSeq" id="WP_012956888.1">
    <property type="nucleotide sequence ID" value="NC_013790.1"/>
</dbReference>
<keyword evidence="10" id="KW-1185">Reference proteome</keyword>
<dbReference type="InterPro" id="IPR039448">
    <property type="entry name" value="Beta_helix"/>
</dbReference>
<dbReference type="GO" id="GO:0005576">
    <property type="term" value="C:extracellular region"/>
    <property type="evidence" value="ECO:0007669"/>
    <property type="project" value="UniProtKB-SubCell"/>
</dbReference>
<keyword evidence="7" id="KW-0998">Cell outer membrane</keyword>